<gene>
    <name evidence="3" type="ORF">SMAX5B_005222</name>
</gene>
<dbReference type="EMBL" id="CP026248">
    <property type="protein sequence ID" value="AWP02586.1"/>
    <property type="molecule type" value="Genomic_DNA"/>
</dbReference>
<keyword evidence="2" id="KW-0812">Transmembrane</keyword>
<keyword evidence="2" id="KW-0472">Membrane</keyword>
<evidence type="ECO:0000256" key="1">
    <source>
        <dbReference type="SAM" id="MobiDB-lite"/>
    </source>
</evidence>
<name>A0A2U9BFS2_SCOMX</name>
<dbReference type="Proteomes" id="UP000246464">
    <property type="component" value="Chromosome 6"/>
</dbReference>
<organism evidence="3 4">
    <name type="scientific">Scophthalmus maximus</name>
    <name type="common">Turbot</name>
    <name type="synonym">Psetta maxima</name>
    <dbReference type="NCBI Taxonomy" id="52904"/>
    <lineage>
        <taxon>Eukaryota</taxon>
        <taxon>Metazoa</taxon>
        <taxon>Chordata</taxon>
        <taxon>Craniata</taxon>
        <taxon>Vertebrata</taxon>
        <taxon>Euteleostomi</taxon>
        <taxon>Actinopterygii</taxon>
        <taxon>Neopterygii</taxon>
        <taxon>Teleostei</taxon>
        <taxon>Neoteleostei</taxon>
        <taxon>Acanthomorphata</taxon>
        <taxon>Carangaria</taxon>
        <taxon>Pleuronectiformes</taxon>
        <taxon>Pleuronectoidei</taxon>
        <taxon>Scophthalmidae</taxon>
        <taxon>Scophthalmus</taxon>
    </lineage>
</organism>
<feature type="region of interest" description="Disordered" evidence="1">
    <location>
        <begin position="128"/>
        <end position="198"/>
    </location>
</feature>
<accession>A0A2U9BFS2</accession>
<sequence>MTAAATGTAVVCTMIRGHVARGTAVETATRNTAALDRINVSPKKNKKAVLSGKVKNVLVPYIVGGIFACVFPIVLCVGLIICFVCPCCVVYKKCRRRRNQQVAINTTTVINAPQQPLSPQPSHPGYQPVPVLHGYGGQPTPTAPPHSYPEATDPAHCPFPFPLGQQMNPLQTPGQSCLPPTYSELEQPPYNPSYGPNP</sequence>
<evidence type="ECO:0000256" key="2">
    <source>
        <dbReference type="SAM" id="Phobius"/>
    </source>
</evidence>
<feature type="transmembrane region" description="Helical" evidence="2">
    <location>
        <begin position="58"/>
        <end position="91"/>
    </location>
</feature>
<evidence type="ECO:0000313" key="3">
    <source>
        <dbReference type="EMBL" id="AWP02586.1"/>
    </source>
</evidence>
<dbReference type="AlphaFoldDB" id="A0A2U9BFS2"/>
<reference evidence="3 4" key="1">
    <citation type="submission" date="2017-12" db="EMBL/GenBank/DDBJ databases">
        <title>Integrating genomic resources of turbot (Scophthalmus maximus) in depth evaluation of genetic and physical mapping variation across individuals.</title>
        <authorList>
            <person name="Martinez P."/>
        </authorList>
    </citation>
    <scope>NUCLEOTIDE SEQUENCE [LARGE SCALE GENOMIC DNA]</scope>
</reference>
<keyword evidence="4" id="KW-1185">Reference proteome</keyword>
<evidence type="ECO:0000313" key="4">
    <source>
        <dbReference type="Proteomes" id="UP000246464"/>
    </source>
</evidence>
<protein>
    <submittedName>
        <fullName evidence="3">Shisa4 MGC147482 isoform 2</fullName>
    </submittedName>
</protein>
<feature type="compositionally biased region" description="Polar residues" evidence="1">
    <location>
        <begin position="165"/>
        <end position="175"/>
    </location>
</feature>
<feature type="compositionally biased region" description="Pro residues" evidence="1">
    <location>
        <begin position="189"/>
        <end position="198"/>
    </location>
</feature>
<keyword evidence="2" id="KW-1133">Transmembrane helix</keyword>
<proteinExistence type="predicted"/>